<accession>A0A7M4DHA3</accession>
<reference evidence="5 6" key="1">
    <citation type="submission" date="2019-11" db="EMBL/GenBank/DDBJ databases">
        <authorList>
            <person name="Criscuolo A."/>
        </authorList>
    </citation>
    <scope>NUCLEOTIDE SEQUENCE [LARGE SCALE GENOMIC DNA]</scope>
    <source>
        <strain evidence="5">CIP111667</strain>
    </source>
</reference>
<protein>
    <recommendedName>
        <fullName evidence="7">Septum formation-related domain-containing protein</fullName>
    </recommendedName>
</protein>
<evidence type="ECO:0008006" key="7">
    <source>
        <dbReference type="Google" id="ProtNLM"/>
    </source>
</evidence>
<proteinExistence type="predicted"/>
<dbReference type="RefSeq" id="WP_156740325.1">
    <property type="nucleotide sequence ID" value="NZ_CACRYJ010000018.1"/>
</dbReference>
<dbReference type="InterPro" id="IPR025241">
    <property type="entry name" value="DUF4190"/>
</dbReference>
<feature type="compositionally biased region" description="Low complexity" evidence="1">
    <location>
        <begin position="64"/>
        <end position="77"/>
    </location>
</feature>
<evidence type="ECO:0000313" key="5">
    <source>
        <dbReference type="EMBL" id="VZO36296.1"/>
    </source>
</evidence>
<keyword evidence="2" id="KW-1133">Transmembrane helix</keyword>
<feature type="compositionally biased region" description="Low complexity" evidence="1">
    <location>
        <begin position="89"/>
        <end position="169"/>
    </location>
</feature>
<comment type="caution">
    <text evidence="5">The sequence shown here is derived from an EMBL/GenBank/DDBJ whole genome shotgun (WGS) entry which is preliminary data.</text>
</comment>
<dbReference type="Pfam" id="PF13845">
    <property type="entry name" value="Septum_form"/>
    <property type="match status" value="1"/>
</dbReference>
<dbReference type="InterPro" id="IPR026004">
    <property type="entry name" value="Septum_form"/>
</dbReference>
<dbReference type="Pfam" id="PF13828">
    <property type="entry name" value="DUF4190"/>
    <property type="match status" value="1"/>
</dbReference>
<keyword evidence="2" id="KW-0472">Membrane</keyword>
<feature type="transmembrane region" description="Helical" evidence="2">
    <location>
        <begin position="208"/>
        <end position="229"/>
    </location>
</feature>
<keyword evidence="2" id="KW-0812">Transmembrane</keyword>
<keyword evidence="6" id="KW-1185">Reference proteome</keyword>
<evidence type="ECO:0000259" key="3">
    <source>
        <dbReference type="Pfam" id="PF13828"/>
    </source>
</evidence>
<dbReference type="EMBL" id="CACRYJ010000018">
    <property type="protein sequence ID" value="VZO36296.1"/>
    <property type="molecule type" value="Genomic_DNA"/>
</dbReference>
<evidence type="ECO:0000256" key="2">
    <source>
        <dbReference type="SAM" id="Phobius"/>
    </source>
</evidence>
<dbReference type="Proteomes" id="UP000419743">
    <property type="component" value="Unassembled WGS sequence"/>
</dbReference>
<name>A0A7M4DHA3_9MICO</name>
<gene>
    <name evidence="5" type="ORF">HALOF300_01500</name>
</gene>
<feature type="compositionally biased region" description="Polar residues" evidence="1">
    <location>
        <begin position="40"/>
        <end position="49"/>
    </location>
</feature>
<sequence length="400" mass="40171">MTQTPPWPDGTQPAASDPAVQPNPQGPTVQPDPQGPAVQPNPQGPTAQPSGWADPGSGWGNPGGPSAAPPGGSAPQQGGYGSQGGYAAQGGYAPQPSGPPQQGGYAPQQQGGTPQQGGYAPQQQGGTPQQSGGYYIPQPGGVPAGPGVDSVIPAIPQAGPQAPAQPRGQSPYGSRPGPAAPGQQQPTGTGGYGQFTFPVFEKQKLEPMAVAAVATSPLGPVGLVLGLLARPRVRRTRRRSMNLAWAGIVLGGAFTVAWILVAVTLTLNGTIARATERPVAGDVDSARSVAAANLAVGNCIYTLPPAQSVGEVRLVPCAESHIAQVISTHELTGDFPGAEAVAAQATELCEADAAEIDAGDLDVMPWHLAPSAEGWEQGNTTVVCLVRGATGPVEGDLVNG</sequence>
<feature type="compositionally biased region" description="Low complexity" evidence="1">
    <location>
        <begin position="176"/>
        <end position="187"/>
    </location>
</feature>
<feature type="domain" description="DUF4190" evidence="3">
    <location>
        <begin position="213"/>
        <end position="261"/>
    </location>
</feature>
<feature type="domain" description="Septum formation-related" evidence="4">
    <location>
        <begin position="297"/>
        <end position="387"/>
    </location>
</feature>
<dbReference type="AlphaFoldDB" id="A0A7M4DHA3"/>
<feature type="region of interest" description="Disordered" evidence="1">
    <location>
        <begin position="1"/>
        <end position="195"/>
    </location>
</feature>
<feature type="compositionally biased region" description="Gly residues" evidence="1">
    <location>
        <begin position="78"/>
        <end position="88"/>
    </location>
</feature>
<evidence type="ECO:0000313" key="6">
    <source>
        <dbReference type="Proteomes" id="UP000419743"/>
    </source>
</evidence>
<evidence type="ECO:0000256" key="1">
    <source>
        <dbReference type="SAM" id="MobiDB-lite"/>
    </source>
</evidence>
<organism evidence="5 6">
    <name type="scientific">Occultella aeris</name>
    <dbReference type="NCBI Taxonomy" id="2761496"/>
    <lineage>
        <taxon>Bacteria</taxon>
        <taxon>Bacillati</taxon>
        <taxon>Actinomycetota</taxon>
        <taxon>Actinomycetes</taxon>
        <taxon>Micrococcales</taxon>
        <taxon>Ruaniaceae</taxon>
        <taxon>Occultella</taxon>
    </lineage>
</organism>
<evidence type="ECO:0000259" key="4">
    <source>
        <dbReference type="Pfam" id="PF13845"/>
    </source>
</evidence>
<feature type="transmembrane region" description="Helical" evidence="2">
    <location>
        <begin position="241"/>
        <end position="267"/>
    </location>
</feature>